<proteinExistence type="predicted"/>
<dbReference type="EMBL" id="CM042009">
    <property type="protein sequence ID" value="KAI3789935.1"/>
    <property type="molecule type" value="Genomic_DNA"/>
</dbReference>
<evidence type="ECO:0000313" key="1">
    <source>
        <dbReference type="EMBL" id="KAI3789935.1"/>
    </source>
</evidence>
<organism evidence="1 2">
    <name type="scientific">Cichorium intybus</name>
    <name type="common">Chicory</name>
    <dbReference type="NCBI Taxonomy" id="13427"/>
    <lineage>
        <taxon>Eukaryota</taxon>
        <taxon>Viridiplantae</taxon>
        <taxon>Streptophyta</taxon>
        <taxon>Embryophyta</taxon>
        <taxon>Tracheophyta</taxon>
        <taxon>Spermatophyta</taxon>
        <taxon>Magnoliopsida</taxon>
        <taxon>eudicotyledons</taxon>
        <taxon>Gunneridae</taxon>
        <taxon>Pentapetalae</taxon>
        <taxon>asterids</taxon>
        <taxon>campanulids</taxon>
        <taxon>Asterales</taxon>
        <taxon>Asteraceae</taxon>
        <taxon>Cichorioideae</taxon>
        <taxon>Cichorieae</taxon>
        <taxon>Cichoriinae</taxon>
        <taxon>Cichorium</taxon>
    </lineage>
</organism>
<evidence type="ECO:0000313" key="2">
    <source>
        <dbReference type="Proteomes" id="UP001055811"/>
    </source>
</evidence>
<sequence length="84" mass="10001">MSLKLNVVVGSLRPPQVNIIFLNSTSFHPPWRPHRRKRSTYLVIRSNHHPRFHHCSCYSLQLHPHHPPLQWNRRLDSLYLAHAV</sequence>
<reference evidence="2" key="1">
    <citation type="journal article" date="2022" name="Mol. Ecol. Resour.">
        <title>The genomes of chicory, endive, great burdock and yacon provide insights into Asteraceae palaeo-polyploidization history and plant inulin production.</title>
        <authorList>
            <person name="Fan W."/>
            <person name="Wang S."/>
            <person name="Wang H."/>
            <person name="Wang A."/>
            <person name="Jiang F."/>
            <person name="Liu H."/>
            <person name="Zhao H."/>
            <person name="Xu D."/>
            <person name="Zhang Y."/>
        </authorList>
    </citation>
    <scope>NUCLEOTIDE SEQUENCE [LARGE SCALE GENOMIC DNA]</scope>
    <source>
        <strain evidence="2">cv. Punajuju</strain>
    </source>
</reference>
<dbReference type="Proteomes" id="UP001055811">
    <property type="component" value="Linkage Group LG01"/>
</dbReference>
<gene>
    <name evidence="1" type="ORF">L2E82_02742</name>
</gene>
<protein>
    <submittedName>
        <fullName evidence="1">Uncharacterized protein</fullName>
    </submittedName>
</protein>
<name>A0ACB9H443_CICIN</name>
<comment type="caution">
    <text evidence="1">The sequence shown here is derived from an EMBL/GenBank/DDBJ whole genome shotgun (WGS) entry which is preliminary data.</text>
</comment>
<keyword evidence="2" id="KW-1185">Reference proteome</keyword>
<reference evidence="1 2" key="2">
    <citation type="journal article" date="2022" name="Mol. Ecol. Resour.">
        <title>The genomes of chicory, endive, great burdock and yacon provide insights into Asteraceae paleo-polyploidization history and plant inulin production.</title>
        <authorList>
            <person name="Fan W."/>
            <person name="Wang S."/>
            <person name="Wang H."/>
            <person name="Wang A."/>
            <person name="Jiang F."/>
            <person name="Liu H."/>
            <person name="Zhao H."/>
            <person name="Xu D."/>
            <person name="Zhang Y."/>
        </authorList>
    </citation>
    <scope>NUCLEOTIDE SEQUENCE [LARGE SCALE GENOMIC DNA]</scope>
    <source>
        <strain evidence="2">cv. Punajuju</strain>
        <tissue evidence="1">Leaves</tissue>
    </source>
</reference>
<accession>A0ACB9H443</accession>